<dbReference type="PANTHER" id="PTHR47148:SF1">
    <property type="entry name" value="CYTOCHROME C OXIDASE ASSEMBLY FACTOR 1 HOMOLOG"/>
    <property type="match status" value="1"/>
</dbReference>
<dbReference type="EMBL" id="CP001344">
    <property type="protein sequence ID" value="ACL45742.1"/>
    <property type="molecule type" value="Genomic_DNA"/>
</dbReference>
<dbReference type="OrthoDB" id="466846at2"/>
<dbReference type="HOGENOM" id="CLU_1265205_0_0_3"/>
<organism evidence="2">
    <name type="scientific">Cyanothece sp. (strain PCC 7425 / ATCC 29141)</name>
    <dbReference type="NCBI Taxonomy" id="395961"/>
    <lineage>
        <taxon>Bacteria</taxon>
        <taxon>Bacillati</taxon>
        <taxon>Cyanobacteriota</taxon>
        <taxon>Cyanophyceae</taxon>
        <taxon>Gomontiellales</taxon>
        <taxon>Cyanothecaceae</taxon>
        <taxon>Cyanothece</taxon>
    </lineage>
</organism>
<dbReference type="GO" id="GO:0032981">
    <property type="term" value="P:mitochondrial respiratory chain complex I assembly"/>
    <property type="evidence" value="ECO:0007669"/>
    <property type="project" value="TreeGrafter"/>
</dbReference>
<protein>
    <submittedName>
        <fullName evidence="2">Uncharacterized protein</fullName>
    </submittedName>
</protein>
<dbReference type="Pfam" id="PF08695">
    <property type="entry name" value="Coa1"/>
    <property type="match status" value="1"/>
</dbReference>
<keyword evidence="1" id="KW-1133">Transmembrane helix</keyword>
<feature type="transmembrane region" description="Helical" evidence="1">
    <location>
        <begin position="89"/>
        <end position="114"/>
    </location>
</feature>
<keyword evidence="1" id="KW-0472">Membrane</keyword>
<dbReference type="AlphaFoldDB" id="B8HQS1"/>
<feature type="transmembrane region" description="Helical" evidence="1">
    <location>
        <begin position="55"/>
        <end position="77"/>
    </location>
</feature>
<sequence>MAPGLYVLIVVIFYVLYSYSLQRLCRRLDIKPLWLAWTPLSTILIYKAGEQAWWWFILLMIPYIQLIALFVLLIAWIKIFKKTGWKISIVPAISFPLMVISIGASIFFLVMNFISSSAPYEMAVNQVKNNPLVFEQFGKPIAIGWITTGNIETSNDRGLACLQIPVSGSKASGVIYVDAVRQDGEWKFRQLFVTNEQTNQPILLFMPSPDYDGFLCFK</sequence>
<dbReference type="PANTHER" id="PTHR47148">
    <property type="entry name" value="CYTOCHROME C OXIDASE ASSEMBLY FACTOR 1 HOMOLOG"/>
    <property type="match status" value="1"/>
</dbReference>
<dbReference type="STRING" id="395961.Cyan7425_3418"/>
<feature type="transmembrane region" description="Helical" evidence="1">
    <location>
        <begin position="6"/>
        <end position="21"/>
    </location>
</feature>
<dbReference type="InterPro" id="IPR014807">
    <property type="entry name" value="Coa1"/>
</dbReference>
<name>B8HQS1_CYAP4</name>
<gene>
    <name evidence="2" type="ordered locus">Cyan7425_3418</name>
</gene>
<evidence type="ECO:0000256" key="1">
    <source>
        <dbReference type="SAM" id="Phobius"/>
    </source>
</evidence>
<accession>B8HQS1</accession>
<proteinExistence type="predicted"/>
<dbReference type="KEGG" id="cyn:Cyan7425_3418"/>
<reference evidence="2" key="1">
    <citation type="submission" date="2009-01" db="EMBL/GenBank/DDBJ databases">
        <title>Complete sequence of chromosome Cyanothece sp. PCC 7425.</title>
        <authorList>
            <consortium name="US DOE Joint Genome Institute"/>
            <person name="Lucas S."/>
            <person name="Copeland A."/>
            <person name="Lapidus A."/>
            <person name="Glavina del Rio T."/>
            <person name="Dalin E."/>
            <person name="Tice H."/>
            <person name="Bruce D."/>
            <person name="Goodwin L."/>
            <person name="Pitluck S."/>
            <person name="Sims D."/>
            <person name="Meineke L."/>
            <person name="Brettin T."/>
            <person name="Detter J.C."/>
            <person name="Han C."/>
            <person name="Larimer F."/>
            <person name="Land M."/>
            <person name="Hauser L."/>
            <person name="Kyrpides N."/>
            <person name="Ovchinnikova G."/>
            <person name="Liberton M."/>
            <person name="Stoeckel J."/>
            <person name="Banerjee A."/>
            <person name="Singh A."/>
            <person name="Page L."/>
            <person name="Sato H."/>
            <person name="Zhao L."/>
            <person name="Sherman L."/>
            <person name="Pakrasi H."/>
            <person name="Richardson P."/>
        </authorList>
    </citation>
    <scope>NUCLEOTIDE SEQUENCE</scope>
    <source>
        <strain evidence="2">PCC 7425</strain>
    </source>
</reference>
<evidence type="ECO:0000313" key="2">
    <source>
        <dbReference type="EMBL" id="ACL45742.1"/>
    </source>
</evidence>
<keyword evidence="1" id="KW-0812">Transmembrane</keyword>